<proteinExistence type="predicted"/>
<protein>
    <recommendedName>
        <fullName evidence="3">DUF4412 domain-containing protein</fullName>
    </recommendedName>
</protein>
<comment type="caution">
    <text evidence="1">The sequence shown here is derived from an EMBL/GenBank/DDBJ whole genome shotgun (WGS) entry which is preliminary data.</text>
</comment>
<accession>A0A3E2BQ71</accession>
<evidence type="ECO:0000313" key="1">
    <source>
        <dbReference type="EMBL" id="RFT16776.1"/>
    </source>
</evidence>
<reference evidence="1 2" key="1">
    <citation type="submission" date="2018-08" db="EMBL/GenBank/DDBJ databases">
        <title>Genome analysis of the thermophilic bacterium of the candidate phylum Aminicenantes from deep subsurface aquifer revealed its physiology and ecological role.</title>
        <authorList>
            <person name="Kadnikov V.V."/>
            <person name="Mardanov A.V."/>
            <person name="Beletsky A.V."/>
            <person name="Karnachuk O.V."/>
            <person name="Ravin N.V."/>
        </authorList>
    </citation>
    <scope>NUCLEOTIDE SEQUENCE [LARGE SCALE GENOMIC DNA]</scope>
    <source>
        <strain evidence="1">BY38</strain>
    </source>
</reference>
<dbReference type="EMBL" id="QUAH01000002">
    <property type="protein sequence ID" value="RFT16776.1"/>
    <property type="molecule type" value="Genomic_DNA"/>
</dbReference>
<evidence type="ECO:0008006" key="3">
    <source>
        <dbReference type="Google" id="ProtNLM"/>
    </source>
</evidence>
<evidence type="ECO:0000313" key="2">
    <source>
        <dbReference type="Proteomes" id="UP000257323"/>
    </source>
</evidence>
<organism evidence="1 2">
    <name type="scientific">Candidatus Saccharicenans subterraneus</name>
    <dbReference type="NCBI Taxonomy" id="2508984"/>
    <lineage>
        <taxon>Bacteria</taxon>
        <taxon>Candidatus Aminicenantota</taxon>
        <taxon>Candidatus Aminicenantia</taxon>
        <taxon>Candidatus Aminicenantales</taxon>
        <taxon>Candidatus Saccharicenantaceae</taxon>
        <taxon>Candidatus Saccharicenans</taxon>
    </lineage>
</organism>
<gene>
    <name evidence="1" type="ORF">OP8BY_1389</name>
</gene>
<dbReference type="AlphaFoldDB" id="A0A3E2BQ71"/>
<name>A0A3E2BQ71_9BACT</name>
<dbReference type="Proteomes" id="UP000257323">
    <property type="component" value="Unassembled WGS sequence"/>
</dbReference>
<sequence>MKATRILLTGAALVCFMLLGAVSLKADIYMKQKTHTDGFTMMGQTQPAKDEFTVTWIARDKSRSDTGDKKTTLMRLDKGLIYEIDHQKKTYREMPLNIKQMIDENVAEKGEEAKEFAAMAQEMAEAFAESMEVKVTETPEKKKIGNWNCRKYIINTSMAMGETVSEAWASPEVQIDWKNYLMLTNAMMAGSPGFEKMIDKIYKEMSKVKGMIVLQSNSTKVINTEVKSTTELLEFGEQNPPAGTYDVPAGYKKVK</sequence>